<evidence type="ECO:0000256" key="2">
    <source>
        <dbReference type="ARBA" id="ARBA00023098"/>
    </source>
</evidence>
<proteinExistence type="predicted"/>
<keyword evidence="1" id="KW-0378">Hydrolase</keyword>
<feature type="region of interest" description="Disordered" evidence="3">
    <location>
        <begin position="1"/>
        <end position="28"/>
    </location>
</feature>
<evidence type="ECO:0000313" key="5">
    <source>
        <dbReference type="Proteomes" id="UP001209570"/>
    </source>
</evidence>
<dbReference type="InterPro" id="IPR039034">
    <property type="entry name" value="INPP4"/>
</dbReference>
<reference evidence="4" key="1">
    <citation type="submission" date="2021-12" db="EMBL/GenBank/DDBJ databases">
        <title>Prjna785345.</title>
        <authorList>
            <person name="Rujirawat T."/>
            <person name="Krajaejun T."/>
        </authorList>
    </citation>
    <scope>NUCLEOTIDE SEQUENCE</scope>
    <source>
        <strain evidence="4">Pi057C3</strain>
    </source>
</reference>
<organism evidence="4 5">
    <name type="scientific">Pythium insidiosum</name>
    <name type="common">Pythiosis disease agent</name>
    <dbReference type="NCBI Taxonomy" id="114742"/>
    <lineage>
        <taxon>Eukaryota</taxon>
        <taxon>Sar</taxon>
        <taxon>Stramenopiles</taxon>
        <taxon>Oomycota</taxon>
        <taxon>Peronosporomycetes</taxon>
        <taxon>Pythiales</taxon>
        <taxon>Pythiaceae</taxon>
        <taxon>Pythium</taxon>
    </lineage>
</organism>
<dbReference type="EMBL" id="JAKCXM010000477">
    <property type="protein sequence ID" value="KAJ0393626.1"/>
    <property type="molecule type" value="Genomic_DNA"/>
</dbReference>
<dbReference type="GO" id="GO:0005737">
    <property type="term" value="C:cytoplasm"/>
    <property type="evidence" value="ECO:0007669"/>
    <property type="project" value="TreeGrafter"/>
</dbReference>
<protein>
    <submittedName>
        <fullName evidence="4">Uncharacterized protein</fullName>
    </submittedName>
</protein>
<name>A0AAD5L9I9_PYTIN</name>
<feature type="compositionally biased region" description="Polar residues" evidence="3">
    <location>
        <begin position="1"/>
        <end position="10"/>
    </location>
</feature>
<evidence type="ECO:0000256" key="3">
    <source>
        <dbReference type="SAM" id="MobiDB-lite"/>
    </source>
</evidence>
<keyword evidence="5" id="KW-1185">Reference proteome</keyword>
<evidence type="ECO:0000256" key="1">
    <source>
        <dbReference type="ARBA" id="ARBA00022801"/>
    </source>
</evidence>
<gene>
    <name evidence="4" type="ORF">P43SY_004256</name>
</gene>
<dbReference type="PANTHER" id="PTHR12187:SF11">
    <property type="entry name" value="PHOSPHATIDYLINOSITOL-3,4-BISPHOSPHATE 4-PHOSPHATASE"/>
    <property type="match status" value="1"/>
</dbReference>
<keyword evidence="2" id="KW-0443">Lipid metabolism</keyword>
<sequence length="305" mass="31888">MSAAPSSPSPNLMDFGDSPRATASGSAASAGLLDDPFAVMFRDQAAVSVSASHTAAPTSGSASVDDPFATLSTARLPPPVPTASAQPSSPHSVPTAAPPSSAGASGSVACAASDSPAQLHFFVSCCAVDGNLVQPATRTAQTLMRGALSMLAQKSPRTKAPSEVAVEVRVAREFPVVGRENDAAMAVVSGGPPILESESYWSERRKSRNPHFAVGFNRKRHVLQELLETTTTGSSSSGEAGPLEEVKDAANTMREFGVRIEIAKKNVGRYKYSFNSLQRKLLPEIYRPPVSTIQDMVTSVTARDS</sequence>
<feature type="compositionally biased region" description="Low complexity" evidence="3">
    <location>
        <begin position="87"/>
        <end position="109"/>
    </location>
</feature>
<comment type="caution">
    <text evidence="4">The sequence shown here is derived from an EMBL/GenBank/DDBJ whole genome shotgun (WGS) entry which is preliminary data.</text>
</comment>
<dbReference type="Proteomes" id="UP001209570">
    <property type="component" value="Unassembled WGS sequence"/>
</dbReference>
<dbReference type="GO" id="GO:0016316">
    <property type="term" value="F:phosphatidylinositol-3,4-bisphosphate 4-phosphatase activity"/>
    <property type="evidence" value="ECO:0007669"/>
    <property type="project" value="InterPro"/>
</dbReference>
<dbReference type="PANTHER" id="PTHR12187">
    <property type="entry name" value="AGAP000124-PA"/>
    <property type="match status" value="1"/>
</dbReference>
<evidence type="ECO:0000313" key="4">
    <source>
        <dbReference type="EMBL" id="KAJ0393626.1"/>
    </source>
</evidence>
<feature type="compositionally biased region" description="Low complexity" evidence="3">
    <location>
        <begin position="49"/>
        <end position="59"/>
    </location>
</feature>
<dbReference type="AlphaFoldDB" id="A0AAD5L9I9"/>
<feature type="region of interest" description="Disordered" evidence="3">
    <location>
        <begin position="49"/>
        <end position="109"/>
    </location>
</feature>
<accession>A0AAD5L9I9</accession>